<dbReference type="EMBL" id="JAODOP010000004">
    <property type="protein sequence ID" value="MEF3835484.1"/>
    <property type="molecule type" value="Genomic_DNA"/>
</dbReference>
<feature type="chain" id="PRO_5047102853" description="LTXXQ motif family protein" evidence="1">
    <location>
        <begin position="23"/>
        <end position="115"/>
    </location>
</feature>
<evidence type="ECO:0000256" key="1">
    <source>
        <dbReference type="SAM" id="SignalP"/>
    </source>
</evidence>
<keyword evidence="3" id="KW-1185">Reference proteome</keyword>
<reference evidence="2 3" key="1">
    <citation type="submission" date="2022-09" db="EMBL/GenBank/DDBJ databases">
        <title>Genome sequencing of Flavivirga sp. MEBiC05379.</title>
        <authorList>
            <person name="Oh H.-M."/>
            <person name="Kwon K.K."/>
            <person name="Park M.J."/>
            <person name="Yang S.-H."/>
        </authorList>
    </citation>
    <scope>NUCLEOTIDE SEQUENCE [LARGE SCALE GENOMIC DNA]</scope>
    <source>
        <strain evidence="2 3">MEBiC05379</strain>
    </source>
</reference>
<dbReference type="Proteomes" id="UP001337305">
    <property type="component" value="Unassembled WGS sequence"/>
</dbReference>
<protein>
    <recommendedName>
        <fullName evidence="4">LTXXQ motif family protein</fullName>
    </recommendedName>
</protein>
<comment type="caution">
    <text evidence="2">The sequence shown here is derived from an EMBL/GenBank/DDBJ whole genome shotgun (WGS) entry which is preliminary data.</text>
</comment>
<dbReference type="RefSeq" id="WP_303307769.1">
    <property type="nucleotide sequence ID" value="NZ_JAODOP010000004.1"/>
</dbReference>
<keyword evidence="1" id="KW-0732">Signal</keyword>
<name>A0ABU7XYL4_9FLAO</name>
<evidence type="ECO:0000313" key="2">
    <source>
        <dbReference type="EMBL" id="MEF3835484.1"/>
    </source>
</evidence>
<gene>
    <name evidence="2" type="ORF">N1F79_20335</name>
</gene>
<evidence type="ECO:0008006" key="4">
    <source>
        <dbReference type="Google" id="ProtNLM"/>
    </source>
</evidence>
<evidence type="ECO:0000313" key="3">
    <source>
        <dbReference type="Proteomes" id="UP001337305"/>
    </source>
</evidence>
<feature type="signal peptide" evidence="1">
    <location>
        <begin position="1"/>
        <end position="22"/>
    </location>
</feature>
<accession>A0ABU7XYL4</accession>
<proteinExistence type="predicted"/>
<sequence>MNLQKTIMSLLFFIITSSAVFAQKDIDSQINDLIKEDNIMLTETDKSLKLSEEQEVKIKEIYRALIVFKNETSKSKKKKGVYKKALTSKLMETMQEKKDLFTPKQLAAYDAYDAK</sequence>
<organism evidence="2 3">
    <name type="scientific">Flavivirga spongiicola</name>
    <dbReference type="NCBI Taxonomy" id="421621"/>
    <lineage>
        <taxon>Bacteria</taxon>
        <taxon>Pseudomonadati</taxon>
        <taxon>Bacteroidota</taxon>
        <taxon>Flavobacteriia</taxon>
        <taxon>Flavobacteriales</taxon>
        <taxon>Flavobacteriaceae</taxon>
        <taxon>Flavivirga</taxon>
    </lineage>
</organism>